<evidence type="ECO:0000313" key="3">
    <source>
        <dbReference type="Proteomes" id="UP000287394"/>
    </source>
</evidence>
<keyword evidence="3" id="KW-1185">Reference proteome</keyword>
<sequence>MSEPLTSGNGFLNPARPDAGDMLVAGFTQALEGGENPGALLRVWSGRHPAFARDFAEAAAAHLGGDFGPAGDLQTDEQEISAFSRAFIRSRRGESPLSSRARDCGLGSLDAVAAEMRLPPGVLARLDRGRIALQTLPKALLEGLSQRLQWAGADLLAALQAPQSTPANAGAVCEAPAGYWAQETFAEALAECASEDPDGARYWGHPAQDRNDRPNS</sequence>
<reference evidence="2 3" key="1">
    <citation type="journal article" date="2019" name="Int. J. Syst. Evol. Microbiol.">
        <title>Capsulimonas corticalis gen. nov., sp. nov., an aerobic capsulated bacterium, of a novel bacterial order, Capsulimonadales ord. nov., of the class Armatimonadia of the phylum Armatimonadetes.</title>
        <authorList>
            <person name="Li J."/>
            <person name="Kudo C."/>
            <person name="Tonouchi A."/>
        </authorList>
    </citation>
    <scope>NUCLEOTIDE SEQUENCE [LARGE SCALE GENOMIC DNA]</scope>
    <source>
        <strain evidence="2 3">AX-7</strain>
    </source>
</reference>
<protein>
    <submittedName>
        <fullName evidence="2">Uncharacterized protein</fullName>
    </submittedName>
</protein>
<evidence type="ECO:0000313" key="2">
    <source>
        <dbReference type="EMBL" id="BDI30347.1"/>
    </source>
</evidence>
<feature type="region of interest" description="Disordered" evidence="1">
    <location>
        <begin position="197"/>
        <end position="216"/>
    </location>
</feature>
<dbReference type="EMBL" id="AP025739">
    <property type="protein sequence ID" value="BDI30347.1"/>
    <property type="molecule type" value="Genomic_DNA"/>
</dbReference>
<evidence type="ECO:0000256" key="1">
    <source>
        <dbReference type="SAM" id="MobiDB-lite"/>
    </source>
</evidence>
<dbReference type="Proteomes" id="UP000287394">
    <property type="component" value="Chromosome"/>
</dbReference>
<dbReference type="KEGG" id="ccot:CCAX7_23980"/>
<gene>
    <name evidence="2" type="ORF">CCAX7_23980</name>
</gene>
<name>A0A402CVB9_9BACT</name>
<dbReference type="RefSeq" id="WP_119321307.1">
    <property type="nucleotide sequence ID" value="NZ_AP025739.1"/>
</dbReference>
<dbReference type="AlphaFoldDB" id="A0A402CVB9"/>
<proteinExistence type="predicted"/>
<organism evidence="2 3">
    <name type="scientific">Capsulimonas corticalis</name>
    <dbReference type="NCBI Taxonomy" id="2219043"/>
    <lineage>
        <taxon>Bacteria</taxon>
        <taxon>Bacillati</taxon>
        <taxon>Armatimonadota</taxon>
        <taxon>Armatimonadia</taxon>
        <taxon>Capsulimonadales</taxon>
        <taxon>Capsulimonadaceae</taxon>
        <taxon>Capsulimonas</taxon>
    </lineage>
</organism>
<accession>A0A402CVB9</accession>
<feature type="compositionally biased region" description="Basic and acidic residues" evidence="1">
    <location>
        <begin position="207"/>
        <end position="216"/>
    </location>
</feature>